<keyword evidence="1" id="KW-0812">Transmembrane</keyword>
<keyword evidence="3" id="KW-1185">Reference proteome</keyword>
<comment type="caution">
    <text evidence="2">The sequence shown here is derived from an EMBL/GenBank/DDBJ whole genome shotgun (WGS) entry which is preliminary data.</text>
</comment>
<dbReference type="EMBL" id="JAOWRF010000008">
    <property type="protein sequence ID" value="MCV3212120.1"/>
    <property type="molecule type" value="Genomic_DNA"/>
</dbReference>
<name>A0ABT3ASN7_9CYAN</name>
<keyword evidence="1" id="KW-0472">Membrane</keyword>
<reference evidence="2 3" key="1">
    <citation type="submission" date="2022-10" db="EMBL/GenBank/DDBJ databases">
        <title>Identification of biosynthetic pathway for the production of the potent trypsin inhibitor radiosumin.</title>
        <authorList>
            <person name="Fewer D.P."/>
            <person name="Delbaje E."/>
            <person name="Ouyang X."/>
            <person name="Agostino P.D."/>
            <person name="Wahlsten M."/>
            <person name="Jokela J."/>
            <person name="Permi P."/>
            <person name="Haapaniemi E."/>
            <person name="Koistinen H."/>
        </authorList>
    </citation>
    <scope>NUCLEOTIDE SEQUENCE [LARGE SCALE GENOMIC DNA]</scope>
    <source>
        <strain evidence="2 3">NIES-515</strain>
    </source>
</reference>
<sequence>MEKLENVKSDRQQQKSPLSLIKKLLIARWRSLLILFIGVYLPGASLWVTCLRSMAT</sequence>
<gene>
    <name evidence="2" type="ORF">OGM63_01025</name>
</gene>
<evidence type="ECO:0000313" key="2">
    <source>
        <dbReference type="EMBL" id="MCV3212120.1"/>
    </source>
</evidence>
<keyword evidence="1" id="KW-1133">Transmembrane helix</keyword>
<evidence type="ECO:0000256" key="1">
    <source>
        <dbReference type="SAM" id="Phobius"/>
    </source>
</evidence>
<accession>A0ABT3ASN7</accession>
<dbReference type="Proteomes" id="UP001526143">
    <property type="component" value="Unassembled WGS sequence"/>
</dbReference>
<feature type="transmembrane region" description="Helical" evidence="1">
    <location>
        <begin position="32"/>
        <end position="55"/>
    </location>
</feature>
<dbReference type="RefSeq" id="WP_263743638.1">
    <property type="nucleotide sequence ID" value="NZ_JAOWRF010000008.1"/>
</dbReference>
<evidence type="ECO:0000313" key="3">
    <source>
        <dbReference type="Proteomes" id="UP001526143"/>
    </source>
</evidence>
<proteinExistence type="predicted"/>
<protein>
    <submittedName>
        <fullName evidence="2">Uncharacterized protein</fullName>
    </submittedName>
</protein>
<organism evidence="2 3">
    <name type="scientific">Plectonema radiosum NIES-515</name>
    <dbReference type="NCBI Taxonomy" id="2986073"/>
    <lineage>
        <taxon>Bacteria</taxon>
        <taxon>Bacillati</taxon>
        <taxon>Cyanobacteriota</taxon>
        <taxon>Cyanophyceae</taxon>
        <taxon>Oscillatoriophycideae</taxon>
        <taxon>Oscillatoriales</taxon>
        <taxon>Microcoleaceae</taxon>
        <taxon>Plectonema</taxon>
    </lineage>
</organism>